<dbReference type="RefSeq" id="XP_014153963.1">
    <property type="nucleotide sequence ID" value="XM_014298488.1"/>
</dbReference>
<feature type="compositionally biased region" description="Low complexity" evidence="1">
    <location>
        <begin position="51"/>
        <end position="69"/>
    </location>
</feature>
<organism evidence="2 3">
    <name type="scientific">Sphaeroforma arctica JP610</name>
    <dbReference type="NCBI Taxonomy" id="667725"/>
    <lineage>
        <taxon>Eukaryota</taxon>
        <taxon>Ichthyosporea</taxon>
        <taxon>Ichthyophonida</taxon>
        <taxon>Sphaeroforma</taxon>
    </lineage>
</organism>
<proteinExistence type="predicted"/>
<protein>
    <submittedName>
        <fullName evidence="2">Uncharacterized protein</fullName>
    </submittedName>
</protein>
<dbReference type="Proteomes" id="UP000054560">
    <property type="component" value="Unassembled WGS sequence"/>
</dbReference>
<keyword evidence="3" id="KW-1185">Reference proteome</keyword>
<gene>
    <name evidence="2" type="ORF">SARC_07570</name>
</gene>
<evidence type="ECO:0000313" key="2">
    <source>
        <dbReference type="EMBL" id="KNC80061.1"/>
    </source>
</evidence>
<accession>A0A0L0FU49</accession>
<dbReference type="EMBL" id="KQ242204">
    <property type="protein sequence ID" value="KNC80061.1"/>
    <property type="molecule type" value="Genomic_DNA"/>
</dbReference>
<reference evidence="2 3" key="1">
    <citation type="submission" date="2011-02" db="EMBL/GenBank/DDBJ databases">
        <title>The Genome Sequence of Sphaeroforma arctica JP610.</title>
        <authorList>
            <consortium name="The Broad Institute Genome Sequencing Platform"/>
            <person name="Russ C."/>
            <person name="Cuomo C."/>
            <person name="Young S.K."/>
            <person name="Zeng Q."/>
            <person name="Gargeya S."/>
            <person name="Alvarado L."/>
            <person name="Berlin A."/>
            <person name="Chapman S.B."/>
            <person name="Chen Z."/>
            <person name="Freedman E."/>
            <person name="Gellesch M."/>
            <person name="Goldberg J."/>
            <person name="Griggs A."/>
            <person name="Gujja S."/>
            <person name="Heilman E."/>
            <person name="Heiman D."/>
            <person name="Howarth C."/>
            <person name="Mehta T."/>
            <person name="Neiman D."/>
            <person name="Pearson M."/>
            <person name="Roberts A."/>
            <person name="Saif S."/>
            <person name="Shea T."/>
            <person name="Shenoy N."/>
            <person name="Sisk P."/>
            <person name="Stolte C."/>
            <person name="Sykes S."/>
            <person name="White J."/>
            <person name="Yandava C."/>
            <person name="Burger G."/>
            <person name="Gray M.W."/>
            <person name="Holland P.W.H."/>
            <person name="King N."/>
            <person name="Lang F.B.F."/>
            <person name="Roger A.J."/>
            <person name="Ruiz-Trillo I."/>
            <person name="Haas B."/>
            <person name="Nusbaum C."/>
            <person name="Birren B."/>
        </authorList>
    </citation>
    <scope>NUCLEOTIDE SEQUENCE [LARGE SCALE GENOMIC DNA]</scope>
    <source>
        <strain evidence="2 3">JP610</strain>
    </source>
</reference>
<sequence>METHELLQLLSPDIQEAQIRSNQRLVIRRCHNGDTTRGETTNSRLSPHIVQRQQQQWQQRPTPTTNPTTCNGCRAQAPPALRHIPRWHHYRAAQPGEQDVRTRTSAASHQQREAIMEQQSTPPQGSGHQPPQYPSR</sequence>
<feature type="compositionally biased region" description="Polar residues" evidence="1">
    <location>
        <begin position="117"/>
        <end position="130"/>
    </location>
</feature>
<dbReference type="GeneID" id="25908074"/>
<evidence type="ECO:0000256" key="1">
    <source>
        <dbReference type="SAM" id="MobiDB-lite"/>
    </source>
</evidence>
<dbReference type="AlphaFoldDB" id="A0A0L0FU49"/>
<feature type="region of interest" description="Disordered" evidence="1">
    <location>
        <begin position="92"/>
        <end position="136"/>
    </location>
</feature>
<name>A0A0L0FU49_9EUKA</name>
<evidence type="ECO:0000313" key="3">
    <source>
        <dbReference type="Proteomes" id="UP000054560"/>
    </source>
</evidence>
<feature type="region of interest" description="Disordered" evidence="1">
    <location>
        <begin position="30"/>
        <end position="79"/>
    </location>
</feature>